<protein>
    <submittedName>
        <fullName evidence="1">Uncharacterized protein</fullName>
    </submittedName>
</protein>
<sequence>MKILYLLAIFSLSTVAEPAIEIVGNVNDSVEAVIVQEFNDGASLYYEHLFVKKLPENLGSKIFKITEKNAIFTIYFKEKINEPGFQKVKGKYFCPNFKCYFGLYEPLYVRY</sequence>
<dbReference type="AlphaFoldDB" id="A0A3G8LWI8"/>
<accession>A0A3G8LWI8</accession>
<organism evidence="1 2">
    <name type="scientific">Shewanella livingstonensis</name>
    <dbReference type="NCBI Taxonomy" id="150120"/>
    <lineage>
        <taxon>Bacteria</taxon>
        <taxon>Pseudomonadati</taxon>
        <taxon>Pseudomonadota</taxon>
        <taxon>Gammaproteobacteria</taxon>
        <taxon>Alteromonadales</taxon>
        <taxon>Shewanellaceae</taxon>
        <taxon>Shewanella</taxon>
    </lineage>
</organism>
<dbReference type="EMBL" id="CP034015">
    <property type="protein sequence ID" value="AZG73525.1"/>
    <property type="molecule type" value="Genomic_DNA"/>
</dbReference>
<keyword evidence="2" id="KW-1185">Reference proteome</keyword>
<name>A0A3G8LWI8_9GAMM</name>
<evidence type="ECO:0000313" key="2">
    <source>
        <dbReference type="Proteomes" id="UP000278035"/>
    </source>
</evidence>
<proteinExistence type="predicted"/>
<dbReference type="Proteomes" id="UP000278035">
    <property type="component" value="Chromosome"/>
</dbReference>
<reference evidence="2" key="1">
    <citation type="submission" date="2018-11" db="EMBL/GenBank/DDBJ databases">
        <title>Shewanella sp. M2.</title>
        <authorList>
            <person name="Hwang Y.J."/>
            <person name="Hwang C.Y."/>
        </authorList>
    </citation>
    <scope>NUCLEOTIDE SEQUENCE [LARGE SCALE GENOMIC DNA]</scope>
    <source>
        <strain evidence="2">LMG 19866</strain>
    </source>
</reference>
<evidence type="ECO:0000313" key="1">
    <source>
        <dbReference type="EMBL" id="AZG73525.1"/>
    </source>
</evidence>
<dbReference type="RefSeq" id="WP_124731073.1">
    <property type="nucleotide sequence ID" value="NZ_CP034015.1"/>
</dbReference>
<dbReference type="KEGG" id="slj:EGC82_12595"/>
<gene>
    <name evidence="1" type="ORF">EGC82_12595</name>
</gene>